<evidence type="ECO:0000259" key="12">
    <source>
        <dbReference type="Pfam" id="PF02863"/>
    </source>
</evidence>
<proteinExistence type="inferred from homology"/>
<dbReference type="SUPFAM" id="SSF55252">
    <property type="entry name" value="C-terminal domain of arginine repressor"/>
    <property type="match status" value="1"/>
</dbReference>
<keyword evidence="9 10" id="KW-0804">Transcription</keyword>
<comment type="pathway">
    <text evidence="2 10">Amino-acid biosynthesis; L-arginine biosynthesis [regulation].</text>
</comment>
<dbReference type="InterPro" id="IPR020900">
    <property type="entry name" value="Arg_repress_DNA-bd"/>
</dbReference>
<sequence length="199" mass="22253">MRLDRDFSERLIVTLYQRNKYKITNPLMDEFQYFTGDNMYETPTCNDMLDVDQKLTDVCKKLLQQQSFTTQNKLREALVDLGYDGISQSTVSRLLTNLGVVKVQNACGKKAYCLTSENSPVRVDSSISSQIELITNNQSLVVVKTHPGSAQLIARLIDIDPHADILATIGGNDTILVIPKQASEVSRCERVVRARLGAL</sequence>
<evidence type="ECO:0000256" key="1">
    <source>
        <dbReference type="ARBA" id="ARBA00004496"/>
    </source>
</evidence>
<dbReference type="Gene3D" id="1.10.10.10">
    <property type="entry name" value="Winged helix-like DNA-binding domain superfamily/Winged helix DNA-binding domain"/>
    <property type="match status" value="1"/>
</dbReference>
<comment type="similarity">
    <text evidence="3 10">Belongs to the ArgR family.</text>
</comment>
<evidence type="ECO:0000256" key="7">
    <source>
        <dbReference type="ARBA" id="ARBA00023015"/>
    </source>
</evidence>
<gene>
    <name evidence="10" type="primary">argR</name>
    <name evidence="13" type="ORF">COR51_15130</name>
</gene>
<organism evidence="13 14">
    <name type="scientific">Vibrio mediterranei</name>
    <dbReference type="NCBI Taxonomy" id="689"/>
    <lineage>
        <taxon>Bacteria</taxon>
        <taxon>Pseudomonadati</taxon>
        <taxon>Pseudomonadota</taxon>
        <taxon>Gammaproteobacteria</taxon>
        <taxon>Vibrionales</taxon>
        <taxon>Vibrionaceae</taxon>
        <taxon>Vibrio</taxon>
    </lineage>
</organism>
<dbReference type="EMBL" id="NWTN01000009">
    <property type="protein sequence ID" value="PRQ66822.1"/>
    <property type="molecule type" value="Genomic_DNA"/>
</dbReference>
<evidence type="ECO:0000259" key="11">
    <source>
        <dbReference type="Pfam" id="PF01316"/>
    </source>
</evidence>
<keyword evidence="14" id="KW-1185">Reference proteome</keyword>
<comment type="caution">
    <text evidence="13">The sequence shown here is derived from an EMBL/GenBank/DDBJ whole genome shotgun (WGS) entry which is preliminary data.</text>
</comment>
<name>A0ABX5DAU7_9VIBR</name>
<keyword evidence="6 10" id="KW-0055">Arginine biosynthesis</keyword>
<feature type="domain" description="Arginine repressor DNA-binding" evidence="11">
    <location>
        <begin position="57"/>
        <end position="119"/>
    </location>
</feature>
<protein>
    <recommendedName>
        <fullName evidence="4 10">Arginine repressor</fullName>
    </recommendedName>
</protein>
<comment type="subcellular location">
    <subcellularLocation>
        <location evidence="1 10">Cytoplasm</location>
    </subcellularLocation>
</comment>
<dbReference type="InterPro" id="IPR036390">
    <property type="entry name" value="WH_DNA-bd_sf"/>
</dbReference>
<dbReference type="PANTHER" id="PTHR34471">
    <property type="entry name" value="ARGININE REPRESSOR"/>
    <property type="match status" value="1"/>
</dbReference>
<evidence type="ECO:0000256" key="10">
    <source>
        <dbReference type="HAMAP-Rule" id="MF_00173"/>
    </source>
</evidence>
<comment type="function">
    <text evidence="10">Regulates arginine biosynthesis genes.</text>
</comment>
<keyword evidence="10" id="KW-0678">Repressor</keyword>
<dbReference type="InterPro" id="IPR036388">
    <property type="entry name" value="WH-like_DNA-bd_sf"/>
</dbReference>
<feature type="domain" description="Arginine repressor C-terminal" evidence="12">
    <location>
        <begin position="134"/>
        <end position="188"/>
    </location>
</feature>
<keyword evidence="10" id="KW-0028">Amino-acid biosynthesis</keyword>
<evidence type="ECO:0000256" key="6">
    <source>
        <dbReference type="ARBA" id="ARBA00022571"/>
    </source>
</evidence>
<keyword evidence="8 10" id="KW-0238">DNA-binding</keyword>
<dbReference type="PRINTS" id="PR01467">
    <property type="entry name" value="ARGREPRESSOR"/>
</dbReference>
<evidence type="ECO:0000256" key="9">
    <source>
        <dbReference type="ARBA" id="ARBA00023163"/>
    </source>
</evidence>
<evidence type="ECO:0000256" key="8">
    <source>
        <dbReference type="ARBA" id="ARBA00023125"/>
    </source>
</evidence>
<dbReference type="HAMAP" id="MF_00173">
    <property type="entry name" value="Arg_repressor"/>
    <property type="match status" value="1"/>
</dbReference>
<dbReference type="Gene3D" id="3.30.1360.40">
    <property type="match status" value="1"/>
</dbReference>
<dbReference type="InterPro" id="IPR020899">
    <property type="entry name" value="Arg_repress_C"/>
</dbReference>
<dbReference type="Pfam" id="PF02863">
    <property type="entry name" value="Arg_repressor_C"/>
    <property type="match status" value="1"/>
</dbReference>
<dbReference type="Pfam" id="PF01316">
    <property type="entry name" value="Arg_repressor"/>
    <property type="match status" value="1"/>
</dbReference>
<reference evidence="13 14" key="1">
    <citation type="submission" date="2018-03" db="EMBL/GenBank/DDBJ databases">
        <title>Genetic Diversity and Phenotypic Plasticity of AHL Mediated Quorum Sensing in Environmental Strains of Vibrio mediterranei.</title>
        <authorList>
            <person name="Lantoine F."/>
            <person name="Vouve F."/>
        </authorList>
    </citation>
    <scope>NUCLEOTIDE SEQUENCE [LARGE SCALE GENOMIC DNA]</scope>
    <source>
        <strain evidence="13 14">17LN0615E</strain>
    </source>
</reference>
<dbReference type="InterPro" id="IPR001669">
    <property type="entry name" value="Arg_repress"/>
</dbReference>
<accession>A0ABX5DAU7</accession>
<evidence type="ECO:0000313" key="13">
    <source>
        <dbReference type="EMBL" id="PRQ66822.1"/>
    </source>
</evidence>
<dbReference type="SUPFAM" id="SSF46785">
    <property type="entry name" value="Winged helix' DNA-binding domain"/>
    <property type="match status" value="1"/>
</dbReference>
<keyword evidence="5 10" id="KW-0963">Cytoplasm</keyword>
<evidence type="ECO:0000256" key="2">
    <source>
        <dbReference type="ARBA" id="ARBA00005040"/>
    </source>
</evidence>
<dbReference type="Proteomes" id="UP000238163">
    <property type="component" value="Unassembled WGS sequence"/>
</dbReference>
<keyword evidence="7 10" id="KW-0805">Transcription regulation</keyword>
<dbReference type="PANTHER" id="PTHR34471:SF1">
    <property type="entry name" value="ARGININE REPRESSOR"/>
    <property type="match status" value="1"/>
</dbReference>
<evidence type="ECO:0000256" key="5">
    <source>
        <dbReference type="ARBA" id="ARBA00022490"/>
    </source>
</evidence>
<evidence type="ECO:0000313" key="14">
    <source>
        <dbReference type="Proteomes" id="UP000238163"/>
    </source>
</evidence>
<dbReference type="InterPro" id="IPR036251">
    <property type="entry name" value="Arg_repress_C_sf"/>
</dbReference>
<evidence type="ECO:0000256" key="4">
    <source>
        <dbReference type="ARBA" id="ARBA00021148"/>
    </source>
</evidence>
<evidence type="ECO:0000256" key="3">
    <source>
        <dbReference type="ARBA" id="ARBA00008316"/>
    </source>
</evidence>